<dbReference type="InterPro" id="IPR051044">
    <property type="entry name" value="MAG_DAG_Lipase"/>
</dbReference>
<evidence type="ECO:0000313" key="3">
    <source>
        <dbReference type="Proteomes" id="UP000051445"/>
    </source>
</evidence>
<organism evidence="2 3">
    <name type="scientific">Limosilactobacillus frumenti DSM 13145</name>
    <dbReference type="NCBI Taxonomy" id="1423746"/>
    <lineage>
        <taxon>Bacteria</taxon>
        <taxon>Bacillati</taxon>
        <taxon>Bacillota</taxon>
        <taxon>Bacilli</taxon>
        <taxon>Lactobacillales</taxon>
        <taxon>Lactobacillaceae</taxon>
        <taxon>Limosilactobacillus</taxon>
    </lineage>
</organism>
<sequence>MSFYGNQTERMVESATPGIHLHTITNLAETPQANVIIVHGLSSYAKSYDPFASFLVKHDCNVFRYDQPGHGKSEGPRGYMDSLADLYENLHVIVKRTKTAYPNLPLFVIGHSMGGETVLLYGIKYPQTVDGFVVADPVSIVKAPNSWSKGLTGDPKKQLPNVLSTGLNSDARVVHRIQNDPANLHHLTVGILQNEIKGAYFLREHLTDFKDPLLFLQGQKDGLIDYHDSLEAYAMIASNDKELHVYSSLMHNIFDEPRRKWDIYSEVVQWINRHRY</sequence>
<dbReference type="AlphaFoldDB" id="A0A0R1P1C5"/>
<dbReference type="InterPro" id="IPR029058">
    <property type="entry name" value="AB_hydrolase_fold"/>
</dbReference>
<dbReference type="InterPro" id="IPR000073">
    <property type="entry name" value="AB_hydrolase_1"/>
</dbReference>
<dbReference type="RefSeq" id="WP_057752131.1">
    <property type="nucleotide sequence ID" value="NZ_AZER01000024.1"/>
</dbReference>
<dbReference type="GO" id="GO:0016787">
    <property type="term" value="F:hydrolase activity"/>
    <property type="evidence" value="ECO:0007669"/>
    <property type="project" value="UniProtKB-KW"/>
</dbReference>
<dbReference type="Pfam" id="PF12146">
    <property type="entry name" value="Hydrolase_4"/>
    <property type="match status" value="1"/>
</dbReference>
<protein>
    <submittedName>
        <fullName evidence="2">Alpha beta hydrolase fold protein</fullName>
    </submittedName>
</protein>
<evidence type="ECO:0000259" key="1">
    <source>
        <dbReference type="Pfam" id="PF12146"/>
    </source>
</evidence>
<feature type="domain" description="Serine aminopeptidase S33" evidence="1">
    <location>
        <begin position="30"/>
        <end position="257"/>
    </location>
</feature>
<dbReference type="SUPFAM" id="SSF53474">
    <property type="entry name" value="alpha/beta-Hydrolases"/>
    <property type="match status" value="1"/>
</dbReference>
<reference evidence="2 3" key="1">
    <citation type="journal article" date="2015" name="Genome Announc.">
        <title>Expanding the biotechnology potential of lactobacilli through comparative genomics of 213 strains and associated genera.</title>
        <authorList>
            <person name="Sun Z."/>
            <person name="Harris H.M."/>
            <person name="McCann A."/>
            <person name="Guo C."/>
            <person name="Argimon S."/>
            <person name="Zhang W."/>
            <person name="Yang X."/>
            <person name="Jeffery I.B."/>
            <person name="Cooney J.C."/>
            <person name="Kagawa T.F."/>
            <person name="Liu W."/>
            <person name="Song Y."/>
            <person name="Salvetti E."/>
            <person name="Wrobel A."/>
            <person name="Rasinkangas P."/>
            <person name="Parkhill J."/>
            <person name="Rea M.C."/>
            <person name="O'Sullivan O."/>
            <person name="Ritari J."/>
            <person name="Douillard F.P."/>
            <person name="Paul Ross R."/>
            <person name="Yang R."/>
            <person name="Briner A.E."/>
            <person name="Felis G.E."/>
            <person name="de Vos W.M."/>
            <person name="Barrangou R."/>
            <person name="Klaenhammer T.R."/>
            <person name="Caufield P.W."/>
            <person name="Cui Y."/>
            <person name="Zhang H."/>
            <person name="O'Toole P.W."/>
        </authorList>
    </citation>
    <scope>NUCLEOTIDE SEQUENCE [LARGE SCALE GENOMIC DNA]</scope>
    <source>
        <strain evidence="2 3">DSM 13145</strain>
    </source>
</reference>
<dbReference type="PANTHER" id="PTHR11614">
    <property type="entry name" value="PHOSPHOLIPASE-RELATED"/>
    <property type="match status" value="1"/>
</dbReference>
<evidence type="ECO:0000313" key="2">
    <source>
        <dbReference type="EMBL" id="KRL26134.1"/>
    </source>
</evidence>
<dbReference type="STRING" id="1423746.FD27_GL001270"/>
<accession>A0A0R1P1C5</accession>
<name>A0A0R1P1C5_9LACO</name>
<dbReference type="PATRIC" id="fig|1423746.3.peg.1294"/>
<dbReference type="PRINTS" id="PR00111">
    <property type="entry name" value="ABHYDROLASE"/>
</dbReference>
<gene>
    <name evidence="2" type="ORF">FD27_GL001270</name>
</gene>
<dbReference type="EMBL" id="AZER01000024">
    <property type="protein sequence ID" value="KRL26134.1"/>
    <property type="molecule type" value="Genomic_DNA"/>
</dbReference>
<keyword evidence="3" id="KW-1185">Reference proteome</keyword>
<comment type="caution">
    <text evidence="2">The sequence shown here is derived from an EMBL/GenBank/DDBJ whole genome shotgun (WGS) entry which is preliminary data.</text>
</comment>
<dbReference type="OrthoDB" id="9806902at2"/>
<proteinExistence type="predicted"/>
<keyword evidence="2" id="KW-0378">Hydrolase</keyword>
<dbReference type="Gene3D" id="3.40.50.1820">
    <property type="entry name" value="alpha/beta hydrolase"/>
    <property type="match status" value="1"/>
</dbReference>
<dbReference type="Proteomes" id="UP000051445">
    <property type="component" value="Unassembled WGS sequence"/>
</dbReference>
<dbReference type="InterPro" id="IPR022742">
    <property type="entry name" value="Hydrolase_4"/>
</dbReference>